<dbReference type="SUPFAM" id="SSF56112">
    <property type="entry name" value="Protein kinase-like (PK-like)"/>
    <property type="match status" value="1"/>
</dbReference>
<feature type="compositionally biased region" description="Basic and acidic residues" evidence="5">
    <location>
        <begin position="431"/>
        <end position="441"/>
    </location>
</feature>
<dbReference type="EMBL" id="VTPC01000802">
    <property type="protein sequence ID" value="KAF2904286.1"/>
    <property type="molecule type" value="Genomic_DNA"/>
</dbReference>
<dbReference type="PROSITE" id="PS50011">
    <property type="entry name" value="PROTEIN_KINASE_DOM"/>
    <property type="match status" value="1"/>
</dbReference>
<dbReference type="PROSITE" id="PS00108">
    <property type="entry name" value="PROTEIN_KINASE_ST"/>
    <property type="match status" value="1"/>
</dbReference>
<evidence type="ECO:0000259" key="6">
    <source>
        <dbReference type="PROSITE" id="PS50011"/>
    </source>
</evidence>
<keyword evidence="8" id="KW-1185">Reference proteome</keyword>
<dbReference type="GO" id="GO:0004674">
    <property type="term" value="F:protein serine/threonine kinase activity"/>
    <property type="evidence" value="ECO:0007669"/>
    <property type="project" value="UniProtKB-EC"/>
</dbReference>
<dbReference type="OrthoDB" id="2687620at2759"/>
<dbReference type="GO" id="GO:0005524">
    <property type="term" value="F:ATP binding"/>
    <property type="evidence" value="ECO:0007669"/>
    <property type="project" value="UniProtKB-UniRule"/>
</dbReference>
<evidence type="ECO:0000256" key="2">
    <source>
        <dbReference type="ARBA" id="ARBA00022741"/>
    </source>
</evidence>
<dbReference type="EC" id="2.7.11.1" evidence="1"/>
<feature type="compositionally biased region" description="Polar residues" evidence="5">
    <location>
        <begin position="480"/>
        <end position="491"/>
    </location>
</feature>
<dbReference type="InterPro" id="IPR008271">
    <property type="entry name" value="Ser/Thr_kinase_AS"/>
</dbReference>
<dbReference type="Proteomes" id="UP000801492">
    <property type="component" value="Unassembled WGS sequence"/>
</dbReference>
<dbReference type="AlphaFoldDB" id="A0A8K0DHF2"/>
<dbReference type="Pfam" id="PF00069">
    <property type="entry name" value="Pkinase"/>
    <property type="match status" value="1"/>
</dbReference>
<dbReference type="InterPro" id="IPR050235">
    <property type="entry name" value="CK1_Ser-Thr_kinase"/>
</dbReference>
<gene>
    <name evidence="7" type="ORF">ILUMI_01889</name>
</gene>
<feature type="binding site" evidence="4">
    <location>
        <position position="71"/>
    </location>
    <ligand>
        <name>ATP</name>
        <dbReference type="ChEBI" id="CHEBI:30616"/>
    </ligand>
</feature>
<dbReference type="PANTHER" id="PTHR11909">
    <property type="entry name" value="CASEIN KINASE-RELATED"/>
    <property type="match status" value="1"/>
</dbReference>
<keyword evidence="2 4" id="KW-0547">Nucleotide-binding</keyword>
<proteinExistence type="predicted"/>
<organism evidence="7 8">
    <name type="scientific">Ignelater luminosus</name>
    <name type="common">Cucubano</name>
    <name type="synonym">Pyrophorus luminosus</name>
    <dbReference type="NCBI Taxonomy" id="2038154"/>
    <lineage>
        <taxon>Eukaryota</taxon>
        <taxon>Metazoa</taxon>
        <taxon>Ecdysozoa</taxon>
        <taxon>Arthropoda</taxon>
        <taxon>Hexapoda</taxon>
        <taxon>Insecta</taxon>
        <taxon>Pterygota</taxon>
        <taxon>Neoptera</taxon>
        <taxon>Endopterygota</taxon>
        <taxon>Coleoptera</taxon>
        <taxon>Polyphaga</taxon>
        <taxon>Elateriformia</taxon>
        <taxon>Elateroidea</taxon>
        <taxon>Elateridae</taxon>
        <taxon>Agrypninae</taxon>
        <taxon>Pyrophorini</taxon>
        <taxon>Ignelater</taxon>
    </lineage>
</organism>
<dbReference type="InterPro" id="IPR017441">
    <property type="entry name" value="Protein_kinase_ATP_BS"/>
</dbReference>
<sequence length="512" mass="58041">MAKPANKPRKKANGYKMPEPLPNGLILGDIAKRKWKLGPSIGKGGFGEIYSAQQSGDSPSKKTSNYPYVIKIEPHENGPLFVEMHFYMRNAKPEDIEAFKKERKLSSLGMPKYLGSGSHEHNGTKYRFVVMEKFGSDIWKIFLENNRRFPADIVFKLGIQILDVLEYIHSRGYIHADIKGANILLGLNQNPPTQAYLVDFGLCSHYDNNFKPNPKKAHNGTIEYLSRDAHLGVESRRGDLEILGYNLTQWLGCVLPWEKNLSDPIAVQNSKQKYMNSLPEFFKICFGNKQPPAALVDYFKYITELKFETTPDYKKLRKILISGMEAAGGSLKTAFSFKSTTATPTKRKAAVKLETPEKKAKVSRKTDEANGINKKTNKYRKAKINSEDEDEIQDEDVKKKNGRKPKSKTESPQQEQSDVEDSLPGYTAEMLRIKNKLDSKKKPQKAVKKSKVGNDKNEIEEEGSASSRVMRKRKDINYKDNLNNSHSNSVDIISGSDDEEYSKRSTNRKGRK</sequence>
<evidence type="ECO:0000256" key="4">
    <source>
        <dbReference type="PROSITE-ProRule" id="PRU10141"/>
    </source>
</evidence>
<dbReference type="InterPro" id="IPR011009">
    <property type="entry name" value="Kinase-like_dom_sf"/>
</dbReference>
<evidence type="ECO:0000256" key="3">
    <source>
        <dbReference type="ARBA" id="ARBA00022840"/>
    </source>
</evidence>
<dbReference type="PROSITE" id="PS00107">
    <property type="entry name" value="PROTEIN_KINASE_ATP"/>
    <property type="match status" value="1"/>
</dbReference>
<reference evidence="7" key="1">
    <citation type="submission" date="2019-08" db="EMBL/GenBank/DDBJ databases">
        <title>The genome of the North American firefly Photinus pyralis.</title>
        <authorList>
            <consortium name="Photinus pyralis genome working group"/>
            <person name="Fallon T.R."/>
            <person name="Sander Lower S.E."/>
            <person name="Weng J.-K."/>
        </authorList>
    </citation>
    <scope>NUCLEOTIDE SEQUENCE</scope>
    <source>
        <strain evidence="7">TRF0915ILg1</strain>
        <tissue evidence="7">Whole body</tissue>
    </source>
</reference>
<keyword evidence="3 4" id="KW-0067">ATP-binding</keyword>
<accession>A0A8K0DHF2</accession>
<protein>
    <recommendedName>
        <fullName evidence="1">non-specific serine/threonine protein kinase</fullName>
        <ecNumber evidence="1">2.7.11.1</ecNumber>
    </recommendedName>
</protein>
<evidence type="ECO:0000256" key="5">
    <source>
        <dbReference type="SAM" id="MobiDB-lite"/>
    </source>
</evidence>
<feature type="region of interest" description="Disordered" evidence="5">
    <location>
        <begin position="348"/>
        <end position="512"/>
    </location>
</feature>
<dbReference type="SMART" id="SM00220">
    <property type="entry name" value="S_TKc"/>
    <property type="match status" value="1"/>
</dbReference>
<feature type="domain" description="Protein kinase" evidence="6">
    <location>
        <begin position="35"/>
        <end position="321"/>
    </location>
</feature>
<comment type="caution">
    <text evidence="7">The sequence shown here is derived from an EMBL/GenBank/DDBJ whole genome shotgun (WGS) entry which is preliminary data.</text>
</comment>
<evidence type="ECO:0000313" key="8">
    <source>
        <dbReference type="Proteomes" id="UP000801492"/>
    </source>
</evidence>
<name>A0A8K0DHF2_IGNLU</name>
<dbReference type="InterPro" id="IPR000719">
    <property type="entry name" value="Prot_kinase_dom"/>
</dbReference>
<dbReference type="Gene3D" id="1.10.510.10">
    <property type="entry name" value="Transferase(Phosphotransferase) domain 1"/>
    <property type="match status" value="1"/>
</dbReference>
<evidence type="ECO:0000313" key="7">
    <source>
        <dbReference type="EMBL" id="KAF2904286.1"/>
    </source>
</evidence>
<feature type="compositionally biased region" description="Basic and acidic residues" evidence="5">
    <location>
        <begin position="354"/>
        <end position="368"/>
    </location>
</feature>
<feature type="compositionally biased region" description="Basic residues" evidence="5">
    <location>
        <begin position="442"/>
        <end position="451"/>
    </location>
</feature>
<dbReference type="CDD" id="cd14015">
    <property type="entry name" value="STKc_VRK"/>
    <property type="match status" value="1"/>
</dbReference>
<evidence type="ECO:0000256" key="1">
    <source>
        <dbReference type="ARBA" id="ARBA00012513"/>
    </source>
</evidence>